<evidence type="ECO:0000259" key="2">
    <source>
        <dbReference type="PROSITE" id="PS50110"/>
    </source>
</evidence>
<dbReference type="Proteomes" id="UP000831189">
    <property type="component" value="Chromosome"/>
</dbReference>
<reference evidence="3 4" key="1">
    <citation type="submission" date="2022-04" db="EMBL/GenBank/DDBJ databases">
        <title>Pseudomonas knackmussii B09-2.</title>
        <authorList>
            <person name="Deng Y."/>
        </authorList>
    </citation>
    <scope>NUCLEOTIDE SEQUENCE [LARGE SCALE GENOMIC DNA]</scope>
    <source>
        <strain evidence="3 4">B09-2</strain>
    </source>
</reference>
<feature type="domain" description="Response regulatory" evidence="2">
    <location>
        <begin position="21"/>
        <end position="133"/>
    </location>
</feature>
<dbReference type="Pfam" id="PF00072">
    <property type="entry name" value="Response_reg"/>
    <property type="match status" value="1"/>
</dbReference>
<dbReference type="SMART" id="SM00448">
    <property type="entry name" value="REC"/>
    <property type="match status" value="1"/>
</dbReference>
<sequence>MPPYLAERAILCAIAIKDFMRILLVEDDPILALIAASTLEEAGHHIVGPAYGDQDALRLAQSQCADIALVDINLGGQDEGVSLARDLLERYGIASVFISGQLEAARNNADAALGLLRKPYEPEDLARCVAVAHAMLNGCTVLPTPLPASLEIFSPRYASDRTGAGR</sequence>
<dbReference type="Gene3D" id="3.40.50.2300">
    <property type="match status" value="1"/>
</dbReference>
<dbReference type="InterPro" id="IPR011006">
    <property type="entry name" value="CheY-like_superfamily"/>
</dbReference>
<dbReference type="InterPro" id="IPR001789">
    <property type="entry name" value="Sig_transdc_resp-reg_receiver"/>
</dbReference>
<proteinExistence type="predicted"/>
<keyword evidence="1" id="KW-0597">Phosphoprotein</keyword>
<dbReference type="PROSITE" id="PS50110">
    <property type="entry name" value="RESPONSE_REGULATORY"/>
    <property type="match status" value="1"/>
</dbReference>
<evidence type="ECO:0000313" key="3">
    <source>
        <dbReference type="EMBL" id="UPQ83876.1"/>
    </source>
</evidence>
<accession>A0ABY4KUK1</accession>
<name>A0ABY4KUK1_9PSED</name>
<evidence type="ECO:0000256" key="1">
    <source>
        <dbReference type="PROSITE-ProRule" id="PRU00169"/>
    </source>
</evidence>
<protein>
    <submittedName>
        <fullName evidence="3">Response regulator</fullName>
    </submittedName>
</protein>
<evidence type="ECO:0000313" key="4">
    <source>
        <dbReference type="Proteomes" id="UP000831189"/>
    </source>
</evidence>
<gene>
    <name evidence="3" type="ORF">M0M42_05570</name>
</gene>
<feature type="modified residue" description="4-aspartylphosphate" evidence="1">
    <location>
        <position position="71"/>
    </location>
</feature>
<dbReference type="EMBL" id="CP096208">
    <property type="protein sequence ID" value="UPQ83876.1"/>
    <property type="molecule type" value="Genomic_DNA"/>
</dbReference>
<organism evidence="3 4">
    <name type="scientific">Pseudomonas knackmussii</name>
    <dbReference type="NCBI Taxonomy" id="65741"/>
    <lineage>
        <taxon>Bacteria</taxon>
        <taxon>Pseudomonadati</taxon>
        <taxon>Pseudomonadota</taxon>
        <taxon>Gammaproteobacteria</taxon>
        <taxon>Pseudomonadales</taxon>
        <taxon>Pseudomonadaceae</taxon>
        <taxon>Pseudomonas</taxon>
    </lineage>
</organism>
<dbReference type="SUPFAM" id="SSF52172">
    <property type="entry name" value="CheY-like"/>
    <property type="match status" value="1"/>
</dbReference>
<keyword evidence="4" id="KW-1185">Reference proteome</keyword>